<organism evidence="1 2">
    <name type="scientific">Phytophthora megakarya</name>
    <dbReference type="NCBI Taxonomy" id="4795"/>
    <lineage>
        <taxon>Eukaryota</taxon>
        <taxon>Sar</taxon>
        <taxon>Stramenopiles</taxon>
        <taxon>Oomycota</taxon>
        <taxon>Peronosporomycetes</taxon>
        <taxon>Peronosporales</taxon>
        <taxon>Peronosporaceae</taxon>
        <taxon>Phytophthora</taxon>
    </lineage>
</organism>
<evidence type="ECO:0000313" key="2">
    <source>
        <dbReference type="Proteomes" id="UP000198211"/>
    </source>
</evidence>
<evidence type="ECO:0000313" key="1">
    <source>
        <dbReference type="EMBL" id="OWZ02303.1"/>
    </source>
</evidence>
<dbReference type="Proteomes" id="UP000198211">
    <property type="component" value="Unassembled WGS sequence"/>
</dbReference>
<proteinExistence type="predicted"/>
<name>A0A225VA83_9STRA</name>
<keyword evidence="2" id="KW-1185">Reference proteome</keyword>
<accession>A0A225VA83</accession>
<comment type="caution">
    <text evidence="1">The sequence shown here is derived from an EMBL/GenBank/DDBJ whole genome shotgun (WGS) entry which is preliminary data.</text>
</comment>
<dbReference type="OrthoDB" id="91946at2759"/>
<dbReference type="EMBL" id="NBNE01006260">
    <property type="protein sequence ID" value="OWZ02303.1"/>
    <property type="molecule type" value="Genomic_DNA"/>
</dbReference>
<dbReference type="AlphaFoldDB" id="A0A225VA83"/>
<protein>
    <submittedName>
        <fullName evidence="1">Uncharacterized protein</fullName>
    </submittedName>
</protein>
<gene>
    <name evidence="1" type="ORF">PHMEG_00026157</name>
</gene>
<sequence length="189" mass="21726">MFVLPSDGAKFSDEAAEIERFRARHRRLCRQQHVPVSTSNVEALDADDGRTRKISAKWRQKQQTQHRNQNEDGVWPQSAGTEMHMGFNAFDFASSPEAFYDKEPVEARVEETLGVEEKRKLHMTHVAKQVTSMGFNSASLWEQSFPVPLERGEPIRQLPAFGHSMAHSLWRPPVSFTTHNNEKQPSYYD</sequence>
<reference evidence="2" key="1">
    <citation type="submission" date="2017-03" db="EMBL/GenBank/DDBJ databases">
        <title>Phytopthora megakarya and P. palmivora, two closely related causual agents of cacao black pod achieved similar genome size and gene model numbers by different mechanisms.</title>
        <authorList>
            <person name="Ali S."/>
            <person name="Shao J."/>
            <person name="Larry D.J."/>
            <person name="Kronmiller B."/>
            <person name="Shen D."/>
            <person name="Strem M.D."/>
            <person name="Melnick R.L."/>
            <person name="Guiltinan M.J."/>
            <person name="Tyler B.M."/>
            <person name="Meinhardt L.W."/>
            <person name="Bailey B.A."/>
        </authorList>
    </citation>
    <scope>NUCLEOTIDE SEQUENCE [LARGE SCALE GENOMIC DNA]</scope>
    <source>
        <strain evidence="2">zdho120</strain>
    </source>
</reference>